<dbReference type="Proteomes" id="UP000241645">
    <property type="component" value="Unassembled WGS sequence"/>
</dbReference>
<sequence>MIMIDERLKELEVKVDRFNIEQLSTNENFLSVTLQATQISLRTHQDDKRVALLNAITNSALSTSVDENLQQMFLSFIDIFNEWHLRILVLLKDPKQYLEAAGLNSNFSMGGLSDVVYLAYTELRSNDEFTKQIFNDLYNKGLSGTGASGLNTMMTGSGMVAPRLSRMGVQFLEFISEPSELR</sequence>
<name>A0ABX5FTU6_9BACL</name>
<keyword evidence="2" id="KW-1185">Reference proteome</keyword>
<gene>
    <name evidence="1" type="ORF">C7R92_05885</name>
</gene>
<dbReference type="RefSeq" id="WP_106833543.1">
    <property type="nucleotide sequence ID" value="NZ_JARMLW010000097.1"/>
</dbReference>
<evidence type="ECO:0008006" key="3">
    <source>
        <dbReference type="Google" id="ProtNLM"/>
    </source>
</evidence>
<proteinExistence type="predicted"/>
<protein>
    <recommendedName>
        <fullName evidence="3">DUF1641 domain-containing protein</fullName>
    </recommendedName>
</protein>
<organism evidence="1 2">
    <name type="scientific">Brevibacillus porteri</name>
    <dbReference type="NCBI Taxonomy" id="2126350"/>
    <lineage>
        <taxon>Bacteria</taxon>
        <taxon>Bacillati</taxon>
        <taxon>Bacillota</taxon>
        <taxon>Bacilli</taxon>
        <taxon>Bacillales</taxon>
        <taxon>Paenibacillaceae</taxon>
        <taxon>Brevibacillus</taxon>
    </lineage>
</organism>
<accession>A0ABX5FTU6</accession>
<evidence type="ECO:0000313" key="1">
    <source>
        <dbReference type="EMBL" id="PSK13089.1"/>
    </source>
</evidence>
<comment type="caution">
    <text evidence="1">The sequence shown here is derived from an EMBL/GenBank/DDBJ whole genome shotgun (WGS) entry which is preliminary data.</text>
</comment>
<dbReference type="GeneID" id="95749674"/>
<evidence type="ECO:0000313" key="2">
    <source>
        <dbReference type="Proteomes" id="UP000241645"/>
    </source>
</evidence>
<reference evidence="1 2" key="1">
    <citation type="submission" date="2018-03" db="EMBL/GenBank/DDBJ databases">
        <title>Brevisbacillus phylogenomics.</title>
        <authorList>
            <person name="Dunlap C."/>
        </authorList>
    </citation>
    <scope>NUCLEOTIDE SEQUENCE [LARGE SCALE GENOMIC DNA]</scope>
    <source>
        <strain evidence="1 2">NRRL B-41110</strain>
    </source>
</reference>
<dbReference type="EMBL" id="PXZO01000007">
    <property type="protein sequence ID" value="PSK13089.1"/>
    <property type="molecule type" value="Genomic_DNA"/>
</dbReference>